<dbReference type="EMBL" id="JAHLFQ010000121">
    <property type="protein sequence ID" value="MBU3804191.1"/>
    <property type="molecule type" value="Genomic_DNA"/>
</dbReference>
<dbReference type="AlphaFoldDB" id="A0A9E2KD23"/>
<proteinExistence type="predicted"/>
<sequence>MESPITAIGFSEIDKKYTIEELVGEILEKPTKQQVSRNKNKAIIAEYIKEFGKDTYVMVRIVVRPEEGQKNAKEETSIEVEQCEPYLNTRYTLNVEELSVEEIDDEYNYYAICEEKETGIQFIFWLQNVIEYTEAAAHRQDFNQIKVAALAMEGTIVLPVEQDEEDLTAQKEEKEKIKVMLQKAREGDEEAKMQLEEEEKEMDDLLKARLYEEDFLTIMSGYFIPTTLVDATYAILGEITSIDTRRNSRTGEEMYLFTLDVNDMPLEVMINKKQLVGYPTIGMRFMGTCWLQGTIVID</sequence>
<evidence type="ECO:0000313" key="3">
    <source>
        <dbReference type="Proteomes" id="UP000824229"/>
    </source>
</evidence>
<dbReference type="Proteomes" id="UP000824229">
    <property type="component" value="Unassembled WGS sequence"/>
</dbReference>
<evidence type="ECO:0000256" key="1">
    <source>
        <dbReference type="SAM" id="Coils"/>
    </source>
</evidence>
<feature type="coiled-coil region" evidence="1">
    <location>
        <begin position="160"/>
        <end position="208"/>
    </location>
</feature>
<name>A0A9E2KD23_9FIRM</name>
<keyword evidence="1" id="KW-0175">Coiled coil</keyword>
<dbReference type="InterPro" id="IPR024541">
    <property type="entry name" value="DUF3881"/>
</dbReference>
<gene>
    <name evidence="2" type="ORF">H9872_05505</name>
</gene>
<reference evidence="2" key="2">
    <citation type="submission" date="2021-04" db="EMBL/GenBank/DDBJ databases">
        <authorList>
            <person name="Gilroy R."/>
        </authorList>
    </citation>
    <scope>NUCLEOTIDE SEQUENCE</scope>
    <source>
        <strain evidence="2">B5-657</strain>
    </source>
</reference>
<accession>A0A9E2KD23</accession>
<comment type="caution">
    <text evidence="2">The sequence shown here is derived from an EMBL/GenBank/DDBJ whole genome shotgun (WGS) entry which is preliminary data.</text>
</comment>
<reference evidence="2" key="1">
    <citation type="journal article" date="2021" name="PeerJ">
        <title>Extensive microbial diversity within the chicken gut microbiome revealed by metagenomics and culture.</title>
        <authorList>
            <person name="Gilroy R."/>
            <person name="Ravi A."/>
            <person name="Getino M."/>
            <person name="Pursley I."/>
            <person name="Horton D.L."/>
            <person name="Alikhan N.F."/>
            <person name="Baker D."/>
            <person name="Gharbi K."/>
            <person name="Hall N."/>
            <person name="Watson M."/>
            <person name="Adriaenssens E.M."/>
            <person name="Foster-Nyarko E."/>
            <person name="Jarju S."/>
            <person name="Secka A."/>
            <person name="Antonio M."/>
            <person name="Oren A."/>
            <person name="Chaudhuri R.R."/>
            <person name="La Ragione R."/>
            <person name="Hildebrand F."/>
            <person name="Pallen M.J."/>
        </authorList>
    </citation>
    <scope>NUCLEOTIDE SEQUENCE</scope>
    <source>
        <strain evidence="2">B5-657</strain>
    </source>
</reference>
<protein>
    <submittedName>
        <fullName evidence="2">DUF3881 family protein</fullName>
    </submittedName>
</protein>
<dbReference type="Pfam" id="PF12997">
    <property type="entry name" value="DUF3881"/>
    <property type="match status" value="1"/>
</dbReference>
<evidence type="ECO:0000313" key="2">
    <source>
        <dbReference type="EMBL" id="MBU3804191.1"/>
    </source>
</evidence>
<organism evidence="2 3">
    <name type="scientific">Candidatus Cellulosilyticum pullistercoris</name>
    <dbReference type="NCBI Taxonomy" id="2838521"/>
    <lineage>
        <taxon>Bacteria</taxon>
        <taxon>Bacillati</taxon>
        <taxon>Bacillota</taxon>
        <taxon>Clostridia</taxon>
        <taxon>Lachnospirales</taxon>
        <taxon>Cellulosilyticaceae</taxon>
        <taxon>Cellulosilyticum</taxon>
    </lineage>
</organism>